<dbReference type="AlphaFoldDB" id="A0A7S2UQ57"/>
<dbReference type="PANTHER" id="PTHR46948:SF1">
    <property type="entry name" value="RIBONUCLEASE P PROTEIN SUBUNIT P38"/>
    <property type="match status" value="1"/>
</dbReference>
<organism evidence="2">
    <name type="scientific">Attheya septentrionalis</name>
    <dbReference type="NCBI Taxonomy" id="420275"/>
    <lineage>
        <taxon>Eukaryota</taxon>
        <taxon>Sar</taxon>
        <taxon>Stramenopiles</taxon>
        <taxon>Ochrophyta</taxon>
        <taxon>Bacillariophyta</taxon>
        <taxon>Coscinodiscophyceae</taxon>
        <taxon>Chaetocerotophycidae</taxon>
        <taxon>Chaetocerotales</taxon>
        <taxon>Attheyaceae</taxon>
        <taxon>Attheya</taxon>
    </lineage>
</organism>
<accession>A0A7S2UQ57</accession>
<dbReference type="GO" id="GO:0005655">
    <property type="term" value="C:nucleolar ribonuclease P complex"/>
    <property type="evidence" value="ECO:0007669"/>
    <property type="project" value="InterPro"/>
</dbReference>
<dbReference type="InterPro" id="IPR042848">
    <property type="entry name" value="Rpp38"/>
</dbReference>
<dbReference type="GO" id="GO:0000172">
    <property type="term" value="C:ribonuclease MRP complex"/>
    <property type="evidence" value="ECO:0007669"/>
    <property type="project" value="InterPro"/>
</dbReference>
<evidence type="ECO:0000313" key="2">
    <source>
        <dbReference type="EMBL" id="CAD9824413.1"/>
    </source>
</evidence>
<protein>
    <recommendedName>
        <fullName evidence="3">Ribosomal protein L7Ae/L30e/S12e/Gadd45 domain-containing protein</fullName>
    </recommendedName>
</protein>
<feature type="compositionally biased region" description="Basic residues" evidence="1">
    <location>
        <begin position="1"/>
        <end position="11"/>
    </location>
</feature>
<sequence>MSSRKRSRSKSPMRPPPAHLSSIRPDDQVAPLMTPKKVISKKKLPPPTNFCDNESLACVASPCEPIHTPMVSASNKDILLSRLGIEIVKRFQFTLSPQKKRDKKKTQSQEEETVYFLGGRTKTIIKQTEENSELKAKQDNVVEVKAPSMHSIVKSRLVVGTNQCTRALERAVARRNNPDEIDDVVMPSLIFLARDVRPPTILAHIPVLARVLDIPIMLLPGKASSDMGKSLGANKVSILVFLSCSPRIATHEMVQKIQDCHSGIDSYIEFAKSKAPSPAS</sequence>
<dbReference type="PANTHER" id="PTHR46948">
    <property type="entry name" value="RIBONUCLEASE P PROTEIN SUBUNIT P38"/>
    <property type="match status" value="1"/>
</dbReference>
<evidence type="ECO:0000256" key="1">
    <source>
        <dbReference type="SAM" id="MobiDB-lite"/>
    </source>
</evidence>
<feature type="region of interest" description="Disordered" evidence="1">
    <location>
        <begin position="1"/>
        <end position="30"/>
    </location>
</feature>
<dbReference type="Gene3D" id="3.30.1330.30">
    <property type="match status" value="1"/>
</dbReference>
<dbReference type="EMBL" id="HBHQ01024104">
    <property type="protein sequence ID" value="CAD9824413.1"/>
    <property type="molecule type" value="Transcribed_RNA"/>
</dbReference>
<dbReference type="GO" id="GO:0001682">
    <property type="term" value="P:tRNA 5'-leader removal"/>
    <property type="evidence" value="ECO:0007669"/>
    <property type="project" value="InterPro"/>
</dbReference>
<evidence type="ECO:0008006" key="3">
    <source>
        <dbReference type="Google" id="ProtNLM"/>
    </source>
</evidence>
<dbReference type="InterPro" id="IPR029064">
    <property type="entry name" value="Ribosomal_eL30-like_sf"/>
</dbReference>
<reference evidence="2" key="1">
    <citation type="submission" date="2021-01" db="EMBL/GenBank/DDBJ databases">
        <authorList>
            <person name="Corre E."/>
            <person name="Pelletier E."/>
            <person name="Niang G."/>
            <person name="Scheremetjew M."/>
            <person name="Finn R."/>
            <person name="Kale V."/>
            <person name="Holt S."/>
            <person name="Cochrane G."/>
            <person name="Meng A."/>
            <person name="Brown T."/>
            <person name="Cohen L."/>
        </authorList>
    </citation>
    <scope>NUCLEOTIDE SEQUENCE</scope>
    <source>
        <strain evidence="2">CCMP2084</strain>
    </source>
</reference>
<proteinExistence type="predicted"/>
<dbReference type="SUPFAM" id="SSF55315">
    <property type="entry name" value="L30e-like"/>
    <property type="match status" value="1"/>
</dbReference>
<gene>
    <name evidence="2" type="ORF">ASEP1449_LOCUS16247</name>
</gene>
<name>A0A7S2UQ57_9STRA</name>